<evidence type="ECO:0000313" key="2">
    <source>
        <dbReference type="EMBL" id="CAH2211420.1"/>
    </source>
</evidence>
<protein>
    <submittedName>
        <fullName evidence="2">Jg22972 protein</fullName>
    </submittedName>
</protein>
<dbReference type="AlphaFoldDB" id="A0A8S4QKM9"/>
<keyword evidence="3" id="KW-1185">Reference proteome</keyword>
<sequence>VGKNISLEITTNIKDTKQNTKLTNEKIYNNSMTDTNDENINNSSKVGVHEHSFQITEINNVTRDKQHIDKLNNSENLNISLKKTKKQRRSNNNSTDDRIENKSYMY</sequence>
<name>A0A8S4QKM9_9NEOP</name>
<comment type="caution">
    <text evidence="2">The sequence shown here is derived from an EMBL/GenBank/DDBJ whole genome shotgun (WGS) entry which is preliminary data.</text>
</comment>
<evidence type="ECO:0000313" key="3">
    <source>
        <dbReference type="Proteomes" id="UP000838756"/>
    </source>
</evidence>
<accession>A0A8S4QKM9</accession>
<gene>
    <name evidence="2" type="primary">jg22972</name>
    <name evidence="2" type="ORF">PAEG_LOCUS3237</name>
</gene>
<evidence type="ECO:0000256" key="1">
    <source>
        <dbReference type="SAM" id="MobiDB-lite"/>
    </source>
</evidence>
<feature type="non-terminal residue" evidence="2">
    <location>
        <position position="1"/>
    </location>
</feature>
<dbReference type="Proteomes" id="UP000838756">
    <property type="component" value="Unassembled WGS sequence"/>
</dbReference>
<proteinExistence type="predicted"/>
<organism evidence="2 3">
    <name type="scientific">Pararge aegeria aegeria</name>
    <dbReference type="NCBI Taxonomy" id="348720"/>
    <lineage>
        <taxon>Eukaryota</taxon>
        <taxon>Metazoa</taxon>
        <taxon>Ecdysozoa</taxon>
        <taxon>Arthropoda</taxon>
        <taxon>Hexapoda</taxon>
        <taxon>Insecta</taxon>
        <taxon>Pterygota</taxon>
        <taxon>Neoptera</taxon>
        <taxon>Endopterygota</taxon>
        <taxon>Lepidoptera</taxon>
        <taxon>Glossata</taxon>
        <taxon>Ditrysia</taxon>
        <taxon>Papilionoidea</taxon>
        <taxon>Nymphalidae</taxon>
        <taxon>Satyrinae</taxon>
        <taxon>Satyrini</taxon>
        <taxon>Parargina</taxon>
        <taxon>Pararge</taxon>
    </lineage>
</organism>
<reference evidence="2" key="1">
    <citation type="submission" date="2022-03" db="EMBL/GenBank/DDBJ databases">
        <authorList>
            <person name="Lindestad O."/>
        </authorList>
    </citation>
    <scope>NUCLEOTIDE SEQUENCE</scope>
</reference>
<feature type="region of interest" description="Disordered" evidence="1">
    <location>
        <begin position="70"/>
        <end position="106"/>
    </location>
</feature>
<feature type="compositionally biased region" description="Basic and acidic residues" evidence="1">
    <location>
        <begin position="95"/>
        <end position="106"/>
    </location>
</feature>
<dbReference type="EMBL" id="CAKXAJ010010192">
    <property type="protein sequence ID" value="CAH2211420.1"/>
    <property type="molecule type" value="Genomic_DNA"/>
</dbReference>